<evidence type="ECO:0000313" key="1">
    <source>
        <dbReference type="EMBL" id="CNV33938.1"/>
    </source>
</evidence>
<reference evidence="1 2" key="1">
    <citation type="submission" date="2015-03" db="EMBL/GenBank/DDBJ databases">
        <authorList>
            <consortium name="Pathogen Informatics"/>
        </authorList>
    </citation>
    <scope>NUCLEOTIDE SEQUENCE [LARGE SCALE GENOMIC DNA]</scope>
    <source>
        <strain evidence="1 2">D00501624</strain>
    </source>
</reference>
<proteinExistence type="predicted"/>
<accession>A0A655ET29</accession>
<evidence type="ECO:0000313" key="2">
    <source>
        <dbReference type="Proteomes" id="UP000039217"/>
    </source>
</evidence>
<name>A0A655ET29_MYCTX</name>
<organism evidence="1 2">
    <name type="scientific">Mycobacterium tuberculosis</name>
    <dbReference type="NCBI Taxonomy" id="1773"/>
    <lineage>
        <taxon>Bacteria</taxon>
        <taxon>Bacillati</taxon>
        <taxon>Actinomycetota</taxon>
        <taxon>Actinomycetes</taxon>
        <taxon>Mycobacteriales</taxon>
        <taxon>Mycobacteriaceae</taxon>
        <taxon>Mycobacterium</taxon>
        <taxon>Mycobacterium tuberculosis complex</taxon>
    </lineage>
</organism>
<dbReference type="EMBL" id="CQQC01000686">
    <property type="protein sequence ID" value="CNV33938.1"/>
    <property type="molecule type" value="Genomic_DNA"/>
</dbReference>
<protein>
    <submittedName>
        <fullName evidence="1">Uncharacterized protein</fullName>
    </submittedName>
</protein>
<dbReference type="AlphaFoldDB" id="A0A655ET29"/>
<gene>
    <name evidence="1" type="ORF">ERS007661_02108</name>
</gene>
<sequence length="74" mass="8076">MVSSVLTASISRCCKATKQSAQFTTDTMTGGGAISRIRRNDVVPLATQTRLPDRSDTFVIGESRGARMRWLASR</sequence>
<dbReference type="Proteomes" id="UP000039217">
    <property type="component" value="Unassembled WGS sequence"/>
</dbReference>